<dbReference type="GO" id="GO:0004792">
    <property type="term" value="F:thiosulfate-cyanide sulfurtransferase activity"/>
    <property type="evidence" value="ECO:0007669"/>
    <property type="project" value="UniProtKB-EC"/>
</dbReference>
<feature type="signal peptide" evidence="2">
    <location>
        <begin position="1"/>
        <end position="20"/>
    </location>
</feature>
<dbReference type="AlphaFoldDB" id="A0A1X6YVS6"/>
<keyword evidence="1" id="KW-0677">Repeat</keyword>
<evidence type="ECO:0000259" key="3">
    <source>
        <dbReference type="PROSITE" id="PS50206"/>
    </source>
</evidence>
<sequence>MPRALLASTVFIALTSPAFAADLGPLVTPAELDGAEVTVLDIRGDAYDQGHIDGALDAPYGLFRGPADNPGQLVPVEELETTYESLGLSPDEPVVIVSQGANDSDFGAAARVYWTLKSSGFTELSILNGGAQAWVNAGLPVTQDVPEIEPTELDIAWDDTWTADTAEVNEVIAGDRSAALIDARPQAFYEGKQSHGAAARPGTLPGAQNLEYTRFFQPGATAISQPSNVDALLEEFDVTLGEEVVSFCNTGHWAATNWFALSELGGVPNVTLYPGSMVEYAATDGDMLNEPGLIQNLLGQFK</sequence>
<dbReference type="CDD" id="cd01448">
    <property type="entry name" value="TST_Repeat_1"/>
    <property type="match status" value="1"/>
</dbReference>
<dbReference type="SMART" id="SM00450">
    <property type="entry name" value="RHOD"/>
    <property type="match status" value="2"/>
</dbReference>
<dbReference type="Proteomes" id="UP000193963">
    <property type="component" value="Unassembled WGS sequence"/>
</dbReference>
<proteinExistence type="predicted"/>
<dbReference type="PANTHER" id="PTHR43855:SF1">
    <property type="entry name" value="THIOSULFATE SULFURTRANSFERASE"/>
    <property type="match status" value="1"/>
</dbReference>
<organism evidence="4 5">
    <name type="scientific">Pseudooceanicola marinus</name>
    <dbReference type="NCBI Taxonomy" id="396013"/>
    <lineage>
        <taxon>Bacteria</taxon>
        <taxon>Pseudomonadati</taxon>
        <taxon>Pseudomonadota</taxon>
        <taxon>Alphaproteobacteria</taxon>
        <taxon>Rhodobacterales</taxon>
        <taxon>Paracoccaceae</taxon>
        <taxon>Pseudooceanicola</taxon>
    </lineage>
</organism>
<feature type="domain" description="Rhodanese" evidence="3">
    <location>
        <begin position="33"/>
        <end position="143"/>
    </location>
</feature>
<dbReference type="Gene3D" id="3.40.250.10">
    <property type="entry name" value="Rhodanese-like domain"/>
    <property type="match status" value="2"/>
</dbReference>
<dbReference type="Pfam" id="PF00581">
    <property type="entry name" value="Rhodanese"/>
    <property type="match status" value="2"/>
</dbReference>
<dbReference type="RefSeq" id="WP_085887193.1">
    <property type="nucleotide sequence ID" value="NZ_FWFN01000002.1"/>
</dbReference>
<protein>
    <submittedName>
        <fullName evidence="4">Putative thiosulfate sulfurtransferase</fullName>
        <ecNumber evidence="4">2.8.1.1</ecNumber>
    </submittedName>
</protein>
<dbReference type="EC" id="2.8.1.1" evidence="4"/>
<keyword evidence="4" id="KW-0808">Transferase</keyword>
<reference evidence="4 5" key="1">
    <citation type="submission" date="2017-03" db="EMBL/GenBank/DDBJ databases">
        <authorList>
            <person name="Afonso C.L."/>
            <person name="Miller P.J."/>
            <person name="Scott M.A."/>
            <person name="Spackman E."/>
            <person name="Goraichik I."/>
            <person name="Dimitrov K.M."/>
            <person name="Suarez D.L."/>
            <person name="Swayne D.E."/>
        </authorList>
    </citation>
    <scope>NUCLEOTIDE SEQUENCE [LARGE SCALE GENOMIC DNA]</scope>
    <source>
        <strain evidence="4 5">CECT 7751</strain>
    </source>
</reference>
<accession>A0A1X6YVS6</accession>
<evidence type="ECO:0000256" key="1">
    <source>
        <dbReference type="ARBA" id="ARBA00022737"/>
    </source>
</evidence>
<evidence type="ECO:0000256" key="2">
    <source>
        <dbReference type="SAM" id="SignalP"/>
    </source>
</evidence>
<dbReference type="EMBL" id="FWFN01000002">
    <property type="protein sequence ID" value="SLN30915.1"/>
    <property type="molecule type" value="Genomic_DNA"/>
</dbReference>
<feature type="domain" description="Rhodanese" evidence="3">
    <location>
        <begin position="174"/>
        <end position="289"/>
    </location>
</feature>
<dbReference type="SUPFAM" id="SSF52821">
    <property type="entry name" value="Rhodanese/Cell cycle control phosphatase"/>
    <property type="match status" value="2"/>
</dbReference>
<name>A0A1X6YVS6_9RHOB</name>
<dbReference type="InterPro" id="IPR036873">
    <property type="entry name" value="Rhodanese-like_dom_sf"/>
</dbReference>
<dbReference type="InterPro" id="IPR001763">
    <property type="entry name" value="Rhodanese-like_dom"/>
</dbReference>
<gene>
    <name evidence="4" type="primary">rhdA</name>
    <name evidence="4" type="ORF">PSM7751_01330</name>
</gene>
<dbReference type="PANTHER" id="PTHR43855">
    <property type="entry name" value="THIOSULFATE SULFURTRANSFERASE"/>
    <property type="match status" value="1"/>
</dbReference>
<keyword evidence="2" id="KW-0732">Signal</keyword>
<dbReference type="PROSITE" id="PS50206">
    <property type="entry name" value="RHODANESE_3"/>
    <property type="match status" value="2"/>
</dbReference>
<dbReference type="InterPro" id="IPR051126">
    <property type="entry name" value="Thiosulfate_sulfurtransferase"/>
</dbReference>
<evidence type="ECO:0000313" key="4">
    <source>
        <dbReference type="EMBL" id="SLN30915.1"/>
    </source>
</evidence>
<keyword evidence="5" id="KW-1185">Reference proteome</keyword>
<feature type="chain" id="PRO_5012191594" evidence="2">
    <location>
        <begin position="21"/>
        <end position="302"/>
    </location>
</feature>
<dbReference type="OrthoDB" id="9781034at2"/>
<evidence type="ECO:0000313" key="5">
    <source>
        <dbReference type="Proteomes" id="UP000193963"/>
    </source>
</evidence>